<dbReference type="InterPro" id="IPR003616">
    <property type="entry name" value="Post-SET_dom"/>
</dbReference>
<feature type="compositionally biased region" description="Basic and acidic residues" evidence="8">
    <location>
        <begin position="572"/>
        <end position="602"/>
    </location>
</feature>
<feature type="domain" description="Post-SET" evidence="10">
    <location>
        <begin position="1414"/>
        <end position="1430"/>
    </location>
</feature>
<dbReference type="PROSITE" id="PS50868">
    <property type="entry name" value="POST_SET"/>
    <property type="match status" value="1"/>
</dbReference>
<keyword evidence="12" id="KW-1185">Reference proteome</keyword>
<protein>
    <recommendedName>
        <fullName evidence="13">Histone-lysine N-methyltransferase</fullName>
    </recommendedName>
</protein>
<keyword evidence="3" id="KW-0489">Methyltransferase</keyword>
<evidence type="ECO:0000256" key="6">
    <source>
        <dbReference type="ARBA" id="ARBA00022723"/>
    </source>
</evidence>
<comment type="caution">
    <text evidence="11">The sequence shown here is derived from an EMBL/GenBank/DDBJ whole genome shotgun (WGS) entry which is preliminary data.</text>
</comment>
<feature type="compositionally biased region" description="Low complexity" evidence="8">
    <location>
        <begin position="603"/>
        <end position="622"/>
    </location>
</feature>
<gene>
    <name evidence="11" type="ORF">R1sor_014174</name>
</gene>
<keyword evidence="5" id="KW-0949">S-adenosyl-L-methionine</keyword>
<dbReference type="PANTHER" id="PTHR46223">
    <property type="entry name" value="HISTONE-LYSINE N-METHYLTRANSFERASE SUV39H"/>
    <property type="match status" value="1"/>
</dbReference>
<keyword evidence="7" id="KW-0862">Zinc</keyword>
<dbReference type="InterPro" id="IPR001214">
    <property type="entry name" value="SET_dom"/>
</dbReference>
<feature type="compositionally biased region" description="Polar residues" evidence="8">
    <location>
        <begin position="282"/>
        <end position="291"/>
    </location>
</feature>
<dbReference type="Pfam" id="PF05033">
    <property type="entry name" value="Pre-SET"/>
    <property type="match status" value="1"/>
</dbReference>
<dbReference type="SMART" id="SM00317">
    <property type="entry name" value="SET"/>
    <property type="match status" value="1"/>
</dbReference>
<evidence type="ECO:0008006" key="13">
    <source>
        <dbReference type="Google" id="ProtNLM"/>
    </source>
</evidence>
<feature type="compositionally biased region" description="Low complexity" evidence="8">
    <location>
        <begin position="787"/>
        <end position="798"/>
    </location>
</feature>
<organism evidence="11 12">
    <name type="scientific">Riccia sorocarpa</name>
    <dbReference type="NCBI Taxonomy" id="122646"/>
    <lineage>
        <taxon>Eukaryota</taxon>
        <taxon>Viridiplantae</taxon>
        <taxon>Streptophyta</taxon>
        <taxon>Embryophyta</taxon>
        <taxon>Marchantiophyta</taxon>
        <taxon>Marchantiopsida</taxon>
        <taxon>Marchantiidae</taxon>
        <taxon>Marchantiales</taxon>
        <taxon>Ricciaceae</taxon>
        <taxon>Riccia</taxon>
    </lineage>
</organism>
<evidence type="ECO:0000259" key="9">
    <source>
        <dbReference type="PROSITE" id="PS50280"/>
    </source>
</evidence>
<proteinExistence type="predicted"/>
<reference evidence="11 12" key="1">
    <citation type="submission" date="2024-09" db="EMBL/GenBank/DDBJ databases">
        <title>Chromosome-scale assembly of Riccia sorocarpa.</title>
        <authorList>
            <person name="Paukszto L."/>
        </authorList>
    </citation>
    <scope>NUCLEOTIDE SEQUENCE [LARGE SCALE GENOMIC DNA]</scope>
    <source>
        <strain evidence="11">LP-2024</strain>
        <tissue evidence="11">Aerial parts of the thallus</tissue>
    </source>
</reference>
<dbReference type="Pfam" id="PF13771">
    <property type="entry name" value="zf-HC5HC2H"/>
    <property type="match status" value="1"/>
</dbReference>
<dbReference type="EMBL" id="JBJQOH010000004">
    <property type="protein sequence ID" value="KAL3687865.1"/>
    <property type="molecule type" value="Genomic_DNA"/>
</dbReference>
<comment type="subcellular location">
    <subcellularLocation>
        <location evidence="1">Chromosome</location>
    </subcellularLocation>
</comment>
<feature type="compositionally biased region" description="Acidic residues" evidence="8">
    <location>
        <begin position="454"/>
        <end position="463"/>
    </location>
</feature>
<evidence type="ECO:0000256" key="1">
    <source>
        <dbReference type="ARBA" id="ARBA00004286"/>
    </source>
</evidence>
<dbReference type="GO" id="GO:0008168">
    <property type="term" value="F:methyltransferase activity"/>
    <property type="evidence" value="ECO:0007669"/>
    <property type="project" value="UniProtKB-KW"/>
</dbReference>
<name>A0ABD3HBU3_9MARC</name>
<dbReference type="Gene3D" id="2.170.270.10">
    <property type="entry name" value="SET domain"/>
    <property type="match status" value="1"/>
</dbReference>
<dbReference type="PROSITE" id="PS50280">
    <property type="entry name" value="SET"/>
    <property type="match status" value="1"/>
</dbReference>
<evidence type="ECO:0000256" key="7">
    <source>
        <dbReference type="ARBA" id="ARBA00022833"/>
    </source>
</evidence>
<dbReference type="GO" id="GO:0005694">
    <property type="term" value="C:chromosome"/>
    <property type="evidence" value="ECO:0007669"/>
    <property type="project" value="UniProtKB-SubCell"/>
</dbReference>
<feature type="domain" description="SET" evidence="9">
    <location>
        <begin position="1273"/>
        <end position="1399"/>
    </location>
</feature>
<dbReference type="GO" id="GO:0046872">
    <property type="term" value="F:metal ion binding"/>
    <property type="evidence" value="ECO:0007669"/>
    <property type="project" value="UniProtKB-KW"/>
</dbReference>
<dbReference type="Gene3D" id="3.30.40.10">
    <property type="entry name" value="Zinc/RING finger domain, C3HC4 (zinc finger)"/>
    <property type="match status" value="1"/>
</dbReference>
<dbReference type="Pfam" id="PF00856">
    <property type="entry name" value="SET"/>
    <property type="match status" value="1"/>
</dbReference>
<dbReference type="CDD" id="cd10538">
    <property type="entry name" value="SET_SETDB-like"/>
    <property type="match status" value="1"/>
</dbReference>
<dbReference type="InterPro" id="IPR013083">
    <property type="entry name" value="Znf_RING/FYVE/PHD"/>
</dbReference>
<dbReference type="InterPro" id="IPR046341">
    <property type="entry name" value="SET_dom_sf"/>
</dbReference>
<evidence type="ECO:0000313" key="11">
    <source>
        <dbReference type="EMBL" id="KAL3687865.1"/>
    </source>
</evidence>
<feature type="region of interest" description="Disordered" evidence="8">
    <location>
        <begin position="759"/>
        <end position="829"/>
    </location>
</feature>
<evidence type="ECO:0000256" key="5">
    <source>
        <dbReference type="ARBA" id="ARBA00022691"/>
    </source>
</evidence>
<keyword evidence="4" id="KW-0808">Transferase</keyword>
<feature type="region of interest" description="Disordered" evidence="8">
    <location>
        <begin position="452"/>
        <end position="524"/>
    </location>
</feature>
<feature type="region of interest" description="Disordered" evidence="8">
    <location>
        <begin position="282"/>
        <end position="311"/>
    </location>
</feature>
<accession>A0ABD3HBU3</accession>
<dbReference type="InterPro" id="IPR050973">
    <property type="entry name" value="H3K9_Histone-Lys_N-MTase"/>
</dbReference>
<evidence type="ECO:0000259" key="10">
    <source>
        <dbReference type="PROSITE" id="PS50868"/>
    </source>
</evidence>
<dbReference type="PANTHER" id="PTHR46223:SF3">
    <property type="entry name" value="HISTONE-LYSINE N-METHYLTRANSFERASE SET-23"/>
    <property type="match status" value="1"/>
</dbReference>
<dbReference type="Proteomes" id="UP001633002">
    <property type="component" value="Unassembled WGS sequence"/>
</dbReference>
<evidence type="ECO:0000256" key="2">
    <source>
        <dbReference type="ARBA" id="ARBA00022454"/>
    </source>
</evidence>
<sequence>MKRITRQESCVGAVLWTKAAVAAAKLRGMKLGVIDVKEERIMTGHPIGKDAETDKTYLQTNQRAHDGRSTRITTVGLQLWNCQHLEKELRSYYGTPCSEKGRHYPDSGQKAGIDLKIGVEIKCHTVSWENFDKDLSYLLVMASGYSNELLNPSTVGSDAKFSSDWLDLSLKGPAKPTPKTAGISGEDLRLCLHPTLPSAPAFCEAGDRKIVVELGGPNDEASPAVSSCRGAFDASLCSTSYFSVQAGFACCSGSPSGSCSQLEVSYCGKILCREETISKQQILTSPPSSYSDPYLGSSGSPLGDANKTREERCDYPPNKLISAGEGNAKMVAVANTHLPADSPLEEVALSCKGGLASENARTGPAGIHKSVGVIELSNSLSADENDGERLNASTANKEVNSVECFPFVRQRTGISMARDTSVKPGEPSPQAGAANSCRFVKAGNPVVVELSDSSTEEEDDEECAGVTPTQPAVPPAISQLTQPTDKRKSFQRLGVKEQAPKFSGSPRDNPTGRISRPTTSKAALEEKVTGMADDSSDLDHATDMFIQKVHTWLNHARPNSLKPATRLNCRSTPKETPAEEVRSKDMSKAEDLSNSRLGKVEVVELSDSSSESESEAVAVPSESDSDIELPGSNRHCSHVSQRTFTPPEARNKTQETDELVNDHPTQYLNEDVVCCSIKPPLKRARVNSGEGEQNRVSYMHDKHGNLVQVVDIDDSDSEGDFGELDAKSSDGCNGDGLLSREPQVQPVIEEIKDMLDVDDNLSVDKSAEADAETRSSSPPALRRRQSARSQSISQSISREPSKRKKSRKLVMEESDSQESDGEKEAAADSKTAVPILRGKQREKWKRGIICDLCSLGPSIALGEWYCWCCGMAAVSCECPEEKKMRKQLSLGYRKGQKLKKRGKQILRHQWSGKVHKMCALWSSEASLEALEASMPQDLVLLKGLAGGQRAARAFLHKVVNGGAEGGGGASLLKELVKEVSPLKEVVEEGVKKPLPPPPAFPSLSREAAVPLKEVYVQQGPTKRPCFAQLDTAVKRGNTLLCRHPTCKKTGATLGCRVRSCRRSYHYPCAENLANQCMLRMWDGVLIPVACQYHRHVEDQAERARERMLRSKITDPVRDGKTIVPAERPYIGKKLLCRDIAEGQEQVQIPCTNDVDDEPVPRIWYITKCWFKGQPVDHLHPFGTELAKGCQGCAGSNFDNPHSFMPLHVIGVDRSRESDLRLDWQGELMYGRLPYNSAGLLQLGPDSKDIIECNSRCKCGPKCKNRELQKGLRCHLELFKTEDRGWGVRTLEQIPRGRFVVEYVGDVITQAEADERGEKYDQNQLSYLFNLDHPEVPHSDAIVLDGITMSNIARFINHSCEGNLMIFRVFSETTDLRYFRIGMFAIQDIEVGDELSYDYNYALSKDASEVVDDPTAIRCFCGTPSCRKWLWQGGESGLKH</sequence>
<feature type="compositionally biased region" description="Acidic residues" evidence="8">
    <location>
        <begin position="714"/>
        <end position="723"/>
    </location>
</feature>
<dbReference type="InterPro" id="IPR007728">
    <property type="entry name" value="Pre-SET_dom"/>
</dbReference>
<dbReference type="GO" id="GO:0032259">
    <property type="term" value="P:methylation"/>
    <property type="evidence" value="ECO:0007669"/>
    <property type="project" value="UniProtKB-KW"/>
</dbReference>
<feature type="region of interest" description="Disordered" evidence="8">
    <location>
        <begin position="557"/>
        <end position="657"/>
    </location>
</feature>
<evidence type="ECO:0000313" key="12">
    <source>
        <dbReference type="Proteomes" id="UP001633002"/>
    </source>
</evidence>
<feature type="compositionally biased region" description="Basic and acidic residues" evidence="8">
    <location>
        <begin position="484"/>
        <end position="499"/>
    </location>
</feature>
<keyword evidence="2" id="KW-0158">Chromosome</keyword>
<evidence type="ECO:0000256" key="8">
    <source>
        <dbReference type="SAM" id="MobiDB-lite"/>
    </source>
</evidence>
<feature type="region of interest" description="Disordered" evidence="8">
    <location>
        <begin position="714"/>
        <end position="739"/>
    </location>
</feature>
<dbReference type="SUPFAM" id="SSF82199">
    <property type="entry name" value="SET domain"/>
    <property type="match status" value="1"/>
</dbReference>
<keyword evidence="6" id="KW-0479">Metal-binding</keyword>
<evidence type="ECO:0000256" key="4">
    <source>
        <dbReference type="ARBA" id="ARBA00022679"/>
    </source>
</evidence>
<evidence type="ECO:0000256" key="3">
    <source>
        <dbReference type="ARBA" id="ARBA00022603"/>
    </source>
</evidence>